<dbReference type="Proteomes" id="UP000593567">
    <property type="component" value="Unassembled WGS sequence"/>
</dbReference>
<evidence type="ECO:0000256" key="5">
    <source>
        <dbReference type="ARBA" id="ARBA00023136"/>
    </source>
</evidence>
<accession>A0A7J7K2E7</accession>
<feature type="transmembrane region" description="Helical" evidence="6">
    <location>
        <begin position="70"/>
        <end position="90"/>
    </location>
</feature>
<keyword evidence="3 6" id="KW-0812">Transmembrane</keyword>
<sequence>MFHIVCYCGNTGRLKRLCHLGDRAIIYIFIAASYTPWMVLKKHNMNEIVWLTWLATLFCVVYQFSFHDKFASLEICFYLALGICPSVFITEMHNKDGILEMALSGFIVISGIFFFKADGMIPFAHAIWHCFVAAGAAFHYYAILKYLYILTATHDYEVIS</sequence>
<evidence type="ECO:0000313" key="7">
    <source>
        <dbReference type="EMBL" id="KAF6032345.1"/>
    </source>
</evidence>
<reference evidence="7" key="1">
    <citation type="submission" date="2020-06" db="EMBL/GenBank/DDBJ databases">
        <title>Draft genome of Bugula neritina, a colonial animal packing powerful symbionts and potential medicines.</title>
        <authorList>
            <person name="Rayko M."/>
        </authorList>
    </citation>
    <scope>NUCLEOTIDE SEQUENCE [LARGE SCALE GENOMIC DNA]</scope>
    <source>
        <strain evidence="7">Kwan_BN1</strain>
    </source>
</reference>
<name>A0A7J7K2E7_BUGNE</name>
<evidence type="ECO:0000256" key="4">
    <source>
        <dbReference type="ARBA" id="ARBA00022989"/>
    </source>
</evidence>
<proteinExistence type="inferred from homology"/>
<dbReference type="Pfam" id="PF03006">
    <property type="entry name" value="HlyIII"/>
    <property type="match status" value="1"/>
</dbReference>
<protein>
    <submittedName>
        <fullName evidence="7">Uncharacterized protein</fullName>
    </submittedName>
</protein>
<dbReference type="PANTHER" id="PTHR20855:SF3">
    <property type="entry name" value="LD03007P"/>
    <property type="match status" value="1"/>
</dbReference>
<dbReference type="GO" id="GO:0016020">
    <property type="term" value="C:membrane"/>
    <property type="evidence" value="ECO:0007669"/>
    <property type="project" value="UniProtKB-SubCell"/>
</dbReference>
<dbReference type="InterPro" id="IPR004254">
    <property type="entry name" value="AdipoR/HlyIII-related"/>
</dbReference>
<feature type="transmembrane region" description="Helical" evidence="6">
    <location>
        <begin position="121"/>
        <end position="143"/>
    </location>
</feature>
<evidence type="ECO:0000313" key="8">
    <source>
        <dbReference type="Proteomes" id="UP000593567"/>
    </source>
</evidence>
<dbReference type="PANTHER" id="PTHR20855">
    <property type="entry name" value="ADIPOR/PROGESTIN RECEPTOR-RELATED"/>
    <property type="match status" value="1"/>
</dbReference>
<dbReference type="AlphaFoldDB" id="A0A7J7K2E7"/>
<evidence type="ECO:0000256" key="6">
    <source>
        <dbReference type="SAM" id="Phobius"/>
    </source>
</evidence>
<gene>
    <name evidence="7" type="ORF">EB796_009366</name>
</gene>
<organism evidence="7 8">
    <name type="scientific">Bugula neritina</name>
    <name type="common">Brown bryozoan</name>
    <name type="synonym">Sertularia neritina</name>
    <dbReference type="NCBI Taxonomy" id="10212"/>
    <lineage>
        <taxon>Eukaryota</taxon>
        <taxon>Metazoa</taxon>
        <taxon>Spiralia</taxon>
        <taxon>Lophotrochozoa</taxon>
        <taxon>Bryozoa</taxon>
        <taxon>Gymnolaemata</taxon>
        <taxon>Cheilostomatida</taxon>
        <taxon>Flustrina</taxon>
        <taxon>Buguloidea</taxon>
        <taxon>Bugulidae</taxon>
        <taxon>Bugula</taxon>
    </lineage>
</organism>
<feature type="transmembrane region" description="Helical" evidence="6">
    <location>
        <begin position="47"/>
        <end position="64"/>
    </location>
</feature>
<comment type="subcellular location">
    <subcellularLocation>
        <location evidence="1">Membrane</location>
        <topology evidence="1">Multi-pass membrane protein</topology>
    </subcellularLocation>
</comment>
<keyword evidence="5 6" id="KW-0472">Membrane</keyword>
<feature type="transmembrane region" description="Helical" evidence="6">
    <location>
        <begin position="24"/>
        <end position="40"/>
    </location>
</feature>
<feature type="transmembrane region" description="Helical" evidence="6">
    <location>
        <begin position="97"/>
        <end position="115"/>
    </location>
</feature>
<evidence type="ECO:0000256" key="3">
    <source>
        <dbReference type="ARBA" id="ARBA00022692"/>
    </source>
</evidence>
<evidence type="ECO:0000256" key="2">
    <source>
        <dbReference type="ARBA" id="ARBA00007018"/>
    </source>
</evidence>
<keyword evidence="8" id="KW-1185">Reference proteome</keyword>
<keyword evidence="4 6" id="KW-1133">Transmembrane helix</keyword>
<dbReference type="OrthoDB" id="186812at2759"/>
<evidence type="ECO:0000256" key="1">
    <source>
        <dbReference type="ARBA" id="ARBA00004141"/>
    </source>
</evidence>
<comment type="similarity">
    <text evidence="2">Belongs to the ADIPOR family.</text>
</comment>
<dbReference type="EMBL" id="VXIV02001514">
    <property type="protein sequence ID" value="KAF6032345.1"/>
    <property type="molecule type" value="Genomic_DNA"/>
</dbReference>
<comment type="caution">
    <text evidence="7">The sequence shown here is derived from an EMBL/GenBank/DDBJ whole genome shotgun (WGS) entry which is preliminary data.</text>
</comment>